<sequence length="516" mass="56665">MSPLTRDLIVRGARQHSERTAVICADRRMTFREVDDLSSRLAHAMLEQGCEHRSRVALLVNNSIYSVPTDFACVKAGVNRVPLNSRLSVEEHSRMIAETGCTALFYGPDLADRARHLAQEFPGLRCVGLESSFDNTPALYEVAATMPTTLPDVAIEPDDVILTLFTSGTTGVLKAAQHTQRTYAAIARNVLLNLLPVAPDDVMAHSASLIHASGVFVLPFWLRGATTLVLPGFDPDTFFEQIATHRVTSTILVPTMVQMLLQRTSFDPALVSSLRYLIYGASPMPLVTIEQAMTALPGVQFLQYYGQTEAPLCLTVLRHEDHHGERLRSCGQPALDVEIRLLDEDGEDVEPGTPGEIVVRSPAAAVGYFNAPDLNEVTFTEGGWVHTRDIGVFDEHGFLYLKDRLSDMIISGGYNVYPREVEERLLAHPAVAEAIVVGTPDPIWVEAVTAVVVLAPGYDESEQLRTELVTFVAEGLASYKKPRNILFRSSVPKTAVGKLDRKSLRQELGHQSEPTA</sequence>
<reference evidence="3 4" key="1">
    <citation type="submission" date="2018-06" db="EMBL/GenBank/DDBJ databases">
        <authorList>
            <consortium name="Pathogen Informatics"/>
            <person name="Doyle S."/>
        </authorList>
    </citation>
    <scope>NUCLEOTIDE SEQUENCE [LARGE SCALE GENOMIC DNA]</scope>
    <source>
        <strain evidence="3 4">NCTC13184</strain>
    </source>
</reference>
<dbReference type="SUPFAM" id="SSF56801">
    <property type="entry name" value="Acetyl-CoA synthetase-like"/>
    <property type="match status" value="1"/>
</dbReference>
<dbReference type="Pfam" id="PF13193">
    <property type="entry name" value="AMP-binding_C"/>
    <property type="match status" value="1"/>
</dbReference>
<dbReference type="RefSeq" id="WP_062963670.1">
    <property type="nucleotide sequence ID" value="NZ_JAJFOE010000001.1"/>
</dbReference>
<gene>
    <name evidence="3" type="primary">hcl_3</name>
    <name evidence="3" type="ORF">NCTC13184_04242</name>
</gene>
<evidence type="ECO:0000313" key="4">
    <source>
        <dbReference type="Proteomes" id="UP000255082"/>
    </source>
</evidence>
<dbReference type="Gene3D" id="3.30.300.30">
    <property type="match status" value="1"/>
</dbReference>
<dbReference type="Pfam" id="PF00501">
    <property type="entry name" value="AMP-binding"/>
    <property type="match status" value="1"/>
</dbReference>
<evidence type="ECO:0000259" key="1">
    <source>
        <dbReference type="Pfam" id="PF00501"/>
    </source>
</evidence>
<dbReference type="InterPro" id="IPR050237">
    <property type="entry name" value="ATP-dep_AMP-bd_enzyme"/>
</dbReference>
<proteinExistence type="predicted"/>
<dbReference type="Proteomes" id="UP000255082">
    <property type="component" value="Unassembled WGS sequence"/>
</dbReference>
<dbReference type="PANTHER" id="PTHR43767">
    <property type="entry name" value="LONG-CHAIN-FATTY-ACID--COA LIGASE"/>
    <property type="match status" value="1"/>
</dbReference>
<dbReference type="Gene3D" id="3.40.50.12780">
    <property type="entry name" value="N-terminal domain of ligase-like"/>
    <property type="match status" value="1"/>
</dbReference>
<organism evidence="3 4">
    <name type="scientific">Nocardia africana</name>
    <dbReference type="NCBI Taxonomy" id="134964"/>
    <lineage>
        <taxon>Bacteria</taxon>
        <taxon>Bacillati</taxon>
        <taxon>Actinomycetota</taxon>
        <taxon>Actinomycetes</taxon>
        <taxon>Mycobacteriales</taxon>
        <taxon>Nocardiaceae</taxon>
        <taxon>Nocardia</taxon>
    </lineage>
</organism>
<dbReference type="OrthoDB" id="9803968at2"/>
<dbReference type="EC" id="6.2.1.27" evidence="3"/>
<dbReference type="InterPro" id="IPR025110">
    <property type="entry name" value="AMP-bd_C"/>
</dbReference>
<evidence type="ECO:0000259" key="2">
    <source>
        <dbReference type="Pfam" id="PF13193"/>
    </source>
</evidence>
<feature type="domain" description="AMP-dependent synthetase/ligase" evidence="1">
    <location>
        <begin position="12"/>
        <end position="369"/>
    </location>
</feature>
<dbReference type="GO" id="GO:0018859">
    <property type="term" value="F:4-hydroxybenzoate-CoA ligase activity"/>
    <property type="evidence" value="ECO:0007669"/>
    <property type="project" value="UniProtKB-EC"/>
</dbReference>
<accession>A0A378WWY0</accession>
<name>A0A378WWY0_9NOCA</name>
<dbReference type="PANTHER" id="PTHR43767:SF7">
    <property type="entry name" value="MEDIUM_LONG-CHAIN-FATTY-ACID--COA LIGASE FADD8"/>
    <property type="match status" value="1"/>
</dbReference>
<dbReference type="AlphaFoldDB" id="A0A378WWY0"/>
<protein>
    <submittedName>
        <fullName evidence="3">3-hydroxybenzoate--CoA/4-hydroxybenzoate--CoA ligase</fullName>
        <ecNumber evidence="3">6.2.1.27</ecNumber>
    </submittedName>
</protein>
<evidence type="ECO:0000313" key="3">
    <source>
        <dbReference type="EMBL" id="SUA45718.1"/>
    </source>
</evidence>
<dbReference type="InterPro" id="IPR042099">
    <property type="entry name" value="ANL_N_sf"/>
</dbReference>
<dbReference type="InterPro" id="IPR000873">
    <property type="entry name" value="AMP-dep_synth/lig_dom"/>
</dbReference>
<feature type="domain" description="AMP-binding enzyme C-terminal" evidence="2">
    <location>
        <begin position="420"/>
        <end position="498"/>
    </location>
</feature>
<dbReference type="EMBL" id="UGRU01000001">
    <property type="protein sequence ID" value="SUA45718.1"/>
    <property type="molecule type" value="Genomic_DNA"/>
</dbReference>
<dbReference type="InterPro" id="IPR045851">
    <property type="entry name" value="AMP-bd_C_sf"/>
</dbReference>
<keyword evidence="3" id="KW-0436">Ligase</keyword>